<dbReference type="WBParaSite" id="HPLM_0001722601-mRNA-1">
    <property type="protein sequence ID" value="HPLM_0001722601-mRNA-1"/>
    <property type="gene ID" value="HPLM_0001722601"/>
</dbReference>
<organism evidence="3">
    <name type="scientific">Haemonchus placei</name>
    <name type="common">Barber's pole worm</name>
    <dbReference type="NCBI Taxonomy" id="6290"/>
    <lineage>
        <taxon>Eukaryota</taxon>
        <taxon>Metazoa</taxon>
        <taxon>Ecdysozoa</taxon>
        <taxon>Nematoda</taxon>
        <taxon>Chromadorea</taxon>
        <taxon>Rhabditida</taxon>
        <taxon>Rhabditina</taxon>
        <taxon>Rhabditomorpha</taxon>
        <taxon>Strongyloidea</taxon>
        <taxon>Trichostrongylidae</taxon>
        <taxon>Haemonchus</taxon>
    </lineage>
</organism>
<dbReference type="AlphaFoldDB" id="A0A0N4WZ75"/>
<feature type="coiled-coil region" evidence="1">
    <location>
        <begin position="133"/>
        <end position="164"/>
    </location>
</feature>
<feature type="compositionally biased region" description="Basic and acidic residues" evidence="2">
    <location>
        <begin position="1"/>
        <end position="12"/>
    </location>
</feature>
<feature type="region of interest" description="Disordered" evidence="2">
    <location>
        <begin position="1"/>
        <end position="23"/>
    </location>
</feature>
<keyword evidence="1" id="KW-0175">Coiled coil</keyword>
<name>A0A0N4WZ75_HAEPC</name>
<accession>A0A0N4WZ75</accession>
<protein>
    <submittedName>
        <fullName evidence="3">BZIP domain-containing protein</fullName>
    </submittedName>
</protein>
<evidence type="ECO:0000256" key="2">
    <source>
        <dbReference type="SAM" id="MobiDB-lite"/>
    </source>
</evidence>
<evidence type="ECO:0000313" key="3">
    <source>
        <dbReference type="WBParaSite" id="HPLM_0001722601-mRNA-1"/>
    </source>
</evidence>
<evidence type="ECO:0000256" key="1">
    <source>
        <dbReference type="SAM" id="Coils"/>
    </source>
</evidence>
<proteinExistence type="predicted"/>
<sequence length="177" mass="19655">LDKPTTPKDNLRDAAGNKSQDRANALPPFNAIWNVSKISLTTEGIGLESYPHGCVADMYHNHTSFAAAINSTFLFVVTVKGILPLLAGCYAGHPAPTNSSYTVLATERIRKKPPPVIEARPKVKLTKKQKKCMKVRRKRAARMKKRVEKLRKEAEKQKTELLKKTVSFLVVTSIGCK</sequence>
<reference evidence="3" key="1">
    <citation type="submission" date="2017-02" db="UniProtKB">
        <authorList>
            <consortium name="WormBaseParasite"/>
        </authorList>
    </citation>
    <scope>IDENTIFICATION</scope>
</reference>